<dbReference type="Pfam" id="PF00571">
    <property type="entry name" value="CBS"/>
    <property type="match status" value="1"/>
</dbReference>
<dbReference type="PROSITE" id="PS51371">
    <property type="entry name" value="CBS"/>
    <property type="match status" value="1"/>
</dbReference>
<dbReference type="InterPro" id="IPR005835">
    <property type="entry name" value="NTP_transferase_dom"/>
</dbReference>
<feature type="domain" description="CBS" evidence="2">
    <location>
        <begin position="1"/>
        <end position="59"/>
    </location>
</feature>
<name>A0A286ICQ6_9HYPH</name>
<reference evidence="4" key="1">
    <citation type="submission" date="2017-08" db="EMBL/GenBank/DDBJ databases">
        <authorList>
            <person name="Varghese N."/>
            <person name="Submissions S."/>
        </authorList>
    </citation>
    <scope>NUCLEOTIDE SEQUENCE [LARGE SCALE GENOMIC DNA]</scope>
    <source>
        <strain evidence="4">KCTC 23107</strain>
    </source>
</reference>
<evidence type="ECO:0000259" key="2">
    <source>
        <dbReference type="PROSITE" id="PS51371"/>
    </source>
</evidence>
<dbReference type="SUPFAM" id="SSF53448">
    <property type="entry name" value="Nucleotide-diphospho-sugar transferases"/>
    <property type="match status" value="1"/>
</dbReference>
<dbReference type="InterPro" id="IPR029044">
    <property type="entry name" value="Nucleotide-diphossugar_trans"/>
</dbReference>
<dbReference type="InterPro" id="IPR046342">
    <property type="entry name" value="CBS_dom_sf"/>
</dbReference>
<accession>A0A286ICQ6</accession>
<dbReference type="EMBL" id="OCPC01000004">
    <property type="protein sequence ID" value="SOE17797.1"/>
    <property type="molecule type" value="Genomic_DNA"/>
</dbReference>
<keyword evidence="4" id="KW-1185">Reference proteome</keyword>
<dbReference type="AlphaFoldDB" id="A0A286ICQ6"/>
<dbReference type="Pfam" id="PF00483">
    <property type="entry name" value="NTP_transferase"/>
    <property type="match status" value="1"/>
</dbReference>
<evidence type="ECO:0000313" key="3">
    <source>
        <dbReference type="EMBL" id="SOE17797.1"/>
    </source>
</evidence>
<dbReference type="PANTHER" id="PTHR22572">
    <property type="entry name" value="SUGAR-1-PHOSPHATE GUANYL TRANSFERASE"/>
    <property type="match status" value="1"/>
</dbReference>
<evidence type="ECO:0000313" key="4">
    <source>
        <dbReference type="Proteomes" id="UP000219465"/>
    </source>
</evidence>
<proteinExistence type="predicted"/>
<dbReference type="OrthoDB" id="9814110at2"/>
<dbReference type="Gene3D" id="3.90.550.10">
    <property type="entry name" value="Spore Coat Polysaccharide Biosynthesis Protein SpsA, Chain A"/>
    <property type="match status" value="1"/>
</dbReference>
<dbReference type="SUPFAM" id="SSF54631">
    <property type="entry name" value="CBS-domain pair"/>
    <property type="match status" value="1"/>
</dbReference>
<organism evidence="3 4">
    <name type="scientific">Hoeflea halophila</name>
    <dbReference type="NCBI Taxonomy" id="714899"/>
    <lineage>
        <taxon>Bacteria</taxon>
        <taxon>Pseudomonadati</taxon>
        <taxon>Pseudomonadota</taxon>
        <taxon>Alphaproteobacteria</taxon>
        <taxon>Hyphomicrobiales</taxon>
        <taxon>Rhizobiaceae</taxon>
        <taxon>Hoeflea</taxon>
    </lineage>
</organism>
<dbReference type="RefSeq" id="WP_097108300.1">
    <property type="nucleotide sequence ID" value="NZ_OCPC01000004.1"/>
</dbReference>
<dbReference type="Proteomes" id="UP000219465">
    <property type="component" value="Unassembled WGS sequence"/>
</dbReference>
<gene>
    <name evidence="3" type="ORF">SAMN05877838_2701</name>
</gene>
<keyword evidence="1" id="KW-0129">CBS domain</keyword>
<dbReference type="InterPro" id="IPR050486">
    <property type="entry name" value="Mannose-1P_guanyltransferase"/>
</dbReference>
<dbReference type="CDD" id="cd04607">
    <property type="entry name" value="CBS_pair_NTP_transferase_assoc"/>
    <property type="match status" value="1"/>
</dbReference>
<dbReference type="CDD" id="cd06426">
    <property type="entry name" value="NTP_transferase_like_2"/>
    <property type="match status" value="1"/>
</dbReference>
<dbReference type="Gene3D" id="3.10.580.10">
    <property type="entry name" value="CBS-domain"/>
    <property type="match status" value="1"/>
</dbReference>
<protein>
    <submittedName>
        <fullName evidence="3">CBS domain protein</fullName>
    </submittedName>
</protein>
<sequence>MYVDIEKVLLLPDQPMRAAIEAIDTSGLKIAIIIDGERRLLGIVTDGDIRRTLLQGHGLETPIREFMQAKPRTAHWGSDKQVLLSRLRHEQILHMPIVDDEGRVRDLAYLPMLEQQTSHVNEVVIMAGGLGTRLRPLTEKVPKPLISVGGRPLIDTIVDRLVAQGLSNITLCVNYLGHMLEEHLGDGSRYGARFTFVRENKRMGTAGALSLLDNRPKTSFFVMNGDILTSVDLMAMRSFHHENNSVATMAVNNFSYEVPFGVVDVRDRRITGLSEKPQCNFLVNAGIYLFEPEVLDHVPSDEFFDMNSFFDRLIDLDKPIVAFPVREHWLDIGRPDDLERANNTFSAVDGGKGSPDTGSST</sequence>
<dbReference type="InterPro" id="IPR000644">
    <property type="entry name" value="CBS_dom"/>
</dbReference>
<evidence type="ECO:0000256" key="1">
    <source>
        <dbReference type="PROSITE-ProRule" id="PRU00703"/>
    </source>
</evidence>